<gene>
    <name evidence="1" type="ORF">GZH52_14975</name>
</gene>
<protein>
    <submittedName>
        <fullName evidence="1">Uncharacterized protein</fullName>
    </submittedName>
</protein>
<name>A0A6B2KUY4_9NEIS</name>
<dbReference type="EMBL" id="JAAGAA010000015">
    <property type="protein sequence ID" value="NDV14075.1"/>
    <property type="molecule type" value="Genomic_DNA"/>
</dbReference>
<organism evidence="1 2">
    <name type="scientific">Crenobacter caeni</name>
    <dbReference type="NCBI Taxonomy" id="2705474"/>
    <lineage>
        <taxon>Bacteria</taxon>
        <taxon>Pseudomonadati</taxon>
        <taxon>Pseudomonadota</taxon>
        <taxon>Betaproteobacteria</taxon>
        <taxon>Neisseriales</taxon>
        <taxon>Neisseriaceae</taxon>
        <taxon>Crenobacter</taxon>
    </lineage>
</organism>
<comment type="caution">
    <text evidence="1">The sequence shown here is derived from an EMBL/GenBank/DDBJ whole genome shotgun (WGS) entry which is preliminary data.</text>
</comment>
<dbReference type="AlphaFoldDB" id="A0A6B2KUY4"/>
<evidence type="ECO:0000313" key="1">
    <source>
        <dbReference type="EMBL" id="NDV14075.1"/>
    </source>
</evidence>
<keyword evidence="2" id="KW-1185">Reference proteome</keyword>
<sequence>MNPADVRKPVSVAKAKKAISDYKKALGQPEGLAELAVFYCEEAFNLLTWRGVEDESFYDALVRMFEQALKYVLALPQGQQVAFWVRLEQVRHQGQNIGWGVGEDFDQLWADAGLAAGASTPPG</sequence>
<evidence type="ECO:0000313" key="2">
    <source>
        <dbReference type="Proteomes" id="UP000482578"/>
    </source>
</evidence>
<reference evidence="1 2" key="1">
    <citation type="submission" date="2020-02" db="EMBL/GenBank/DDBJ databases">
        <authorList>
            <person name="Yang Z."/>
        </authorList>
    </citation>
    <scope>NUCLEOTIDE SEQUENCE [LARGE SCALE GENOMIC DNA]</scope>
    <source>
        <strain evidence="1 2">HX-7-9</strain>
    </source>
</reference>
<proteinExistence type="predicted"/>
<dbReference type="Proteomes" id="UP000482578">
    <property type="component" value="Unassembled WGS sequence"/>
</dbReference>
<accession>A0A6B2KUY4</accession>